<sequence>MNLDVEYAEYRNYIEEFAKTIDPHDQLPLRVSGYCLRDYEIHGEIIQWLIVYLGRACPTTLRIYLIKTALKRILEKVYDAPEECGYDGSRDIYQPLKLVKVVVAVVNNIIFDLQDNAKLYEVPLPPTSENASELTKLRQPPKVSVDAIKNSRRTMEDRHVILEDFNGYFDIIQDSEPTFYYGIFDGHSGSDAATYANSHLNYNISVHPSYPSDIKKAISAAFLVTDIEFLKKAQAENLSSGTTALCAIYRKTQKKLFVGWCGDSQALIARLGNVHQIVKKHSPEDACERKRIEDLGGIVLYWSNSYRVNGQLAVSRAIGDISHKPFVTAEPDIVELDLDGEEDFFVMACDGLWDSLTEDDVALTVYKKLKEDPSEYFFIIIFLTTTSIN</sequence>
<dbReference type="SMART" id="SM00332">
    <property type="entry name" value="PP2Cc"/>
    <property type="match status" value="1"/>
</dbReference>
<organism evidence="2 3">
    <name type="scientific">Polypedilum vanderplanki</name>
    <name type="common">Sleeping chironomid midge</name>
    <dbReference type="NCBI Taxonomy" id="319348"/>
    <lineage>
        <taxon>Eukaryota</taxon>
        <taxon>Metazoa</taxon>
        <taxon>Ecdysozoa</taxon>
        <taxon>Arthropoda</taxon>
        <taxon>Hexapoda</taxon>
        <taxon>Insecta</taxon>
        <taxon>Pterygota</taxon>
        <taxon>Neoptera</taxon>
        <taxon>Endopterygota</taxon>
        <taxon>Diptera</taxon>
        <taxon>Nematocera</taxon>
        <taxon>Chironomoidea</taxon>
        <taxon>Chironomidae</taxon>
        <taxon>Chironominae</taxon>
        <taxon>Polypedilum</taxon>
        <taxon>Polypedilum</taxon>
    </lineage>
</organism>
<dbReference type="InterPro" id="IPR036457">
    <property type="entry name" value="PPM-type-like_dom_sf"/>
</dbReference>
<proteinExistence type="predicted"/>
<dbReference type="InterPro" id="IPR001932">
    <property type="entry name" value="PPM-type_phosphatase-like_dom"/>
</dbReference>
<dbReference type="Proteomes" id="UP001107558">
    <property type="component" value="Chromosome 2"/>
</dbReference>
<dbReference type="CDD" id="cd00143">
    <property type="entry name" value="PP2Cc"/>
    <property type="match status" value="1"/>
</dbReference>
<dbReference type="OrthoDB" id="416093at2759"/>
<dbReference type="PROSITE" id="PS51746">
    <property type="entry name" value="PPM_2"/>
    <property type="match status" value="1"/>
</dbReference>
<feature type="domain" description="PPM-type phosphatase" evidence="1">
    <location>
        <begin position="142"/>
        <end position="389"/>
    </location>
</feature>
<dbReference type="Gene3D" id="3.60.40.10">
    <property type="entry name" value="PPM-type phosphatase domain"/>
    <property type="match status" value="1"/>
</dbReference>
<evidence type="ECO:0000259" key="1">
    <source>
        <dbReference type="PROSITE" id="PS51746"/>
    </source>
</evidence>
<dbReference type="SUPFAM" id="SSF81606">
    <property type="entry name" value="PP2C-like"/>
    <property type="match status" value="1"/>
</dbReference>
<dbReference type="GO" id="GO:0004722">
    <property type="term" value="F:protein serine/threonine phosphatase activity"/>
    <property type="evidence" value="ECO:0007669"/>
    <property type="project" value="InterPro"/>
</dbReference>
<dbReference type="EMBL" id="JADBJN010000002">
    <property type="protein sequence ID" value="KAG5676284.1"/>
    <property type="molecule type" value="Genomic_DNA"/>
</dbReference>
<evidence type="ECO:0000313" key="3">
    <source>
        <dbReference type="Proteomes" id="UP001107558"/>
    </source>
</evidence>
<comment type="caution">
    <text evidence="2">The sequence shown here is derived from an EMBL/GenBank/DDBJ whole genome shotgun (WGS) entry which is preliminary data.</text>
</comment>
<dbReference type="PANTHER" id="PTHR13832:SF818">
    <property type="entry name" value="SD03870P"/>
    <property type="match status" value="1"/>
</dbReference>
<accession>A0A9J6C274</accession>
<gene>
    <name evidence="2" type="ORF">PVAND_006132</name>
</gene>
<dbReference type="InterPro" id="IPR015655">
    <property type="entry name" value="PP2C"/>
</dbReference>
<dbReference type="Pfam" id="PF00481">
    <property type="entry name" value="PP2C"/>
    <property type="match status" value="1"/>
</dbReference>
<protein>
    <recommendedName>
        <fullName evidence="1">PPM-type phosphatase domain-containing protein</fullName>
    </recommendedName>
</protein>
<dbReference type="PANTHER" id="PTHR13832">
    <property type="entry name" value="PROTEIN PHOSPHATASE 2C"/>
    <property type="match status" value="1"/>
</dbReference>
<evidence type="ECO:0000313" key="2">
    <source>
        <dbReference type="EMBL" id="KAG5676284.1"/>
    </source>
</evidence>
<keyword evidence="3" id="KW-1185">Reference proteome</keyword>
<reference evidence="2" key="1">
    <citation type="submission" date="2021-03" db="EMBL/GenBank/DDBJ databases">
        <title>Chromosome level genome of the anhydrobiotic midge Polypedilum vanderplanki.</title>
        <authorList>
            <person name="Yoshida Y."/>
            <person name="Kikawada T."/>
            <person name="Gusev O."/>
        </authorList>
    </citation>
    <scope>NUCLEOTIDE SEQUENCE</scope>
    <source>
        <strain evidence="2">NIAS01</strain>
        <tissue evidence="2">Whole body or cell culture</tissue>
    </source>
</reference>
<dbReference type="AlphaFoldDB" id="A0A9J6C274"/>
<name>A0A9J6C274_POLVA</name>